<comment type="similarity">
    <text evidence="2">Belongs to the GSP F family.</text>
</comment>
<feature type="transmembrane region" description="Helical" evidence="7">
    <location>
        <begin position="202"/>
        <end position="232"/>
    </location>
</feature>
<evidence type="ECO:0000256" key="1">
    <source>
        <dbReference type="ARBA" id="ARBA00004651"/>
    </source>
</evidence>
<keyword evidence="4 7" id="KW-0812">Transmembrane</keyword>
<name>A0A4U8SAQ5_9HELI</name>
<evidence type="ECO:0000256" key="7">
    <source>
        <dbReference type="SAM" id="Phobius"/>
    </source>
</evidence>
<reference evidence="9 10" key="1">
    <citation type="journal article" date="2014" name="Genome Announc.">
        <title>Draft genome sequences of eight enterohepatic helicobacter species isolated from both laboratory and wild rodents.</title>
        <authorList>
            <person name="Sheh A."/>
            <person name="Shen Z."/>
            <person name="Fox J.G."/>
        </authorList>
    </citation>
    <scope>NUCLEOTIDE SEQUENCE [LARGE SCALE GENOMIC DNA]</scope>
    <source>
        <strain evidence="9 10">ATCC 700114</strain>
    </source>
</reference>
<dbReference type="GO" id="GO:0005886">
    <property type="term" value="C:plasma membrane"/>
    <property type="evidence" value="ECO:0007669"/>
    <property type="project" value="UniProtKB-SubCell"/>
</dbReference>
<feature type="domain" description="Type II secretion system protein GspF" evidence="8">
    <location>
        <begin position="63"/>
        <end position="183"/>
    </location>
</feature>
<keyword evidence="6 7" id="KW-0472">Membrane</keyword>
<dbReference type="Gene3D" id="1.20.81.30">
    <property type="entry name" value="Type II secretion system (T2SS), domain F"/>
    <property type="match status" value="2"/>
</dbReference>
<dbReference type="InterPro" id="IPR018076">
    <property type="entry name" value="T2SS_GspF_dom"/>
</dbReference>
<evidence type="ECO:0000256" key="2">
    <source>
        <dbReference type="ARBA" id="ARBA00005745"/>
    </source>
</evidence>
<feature type="transmembrane region" description="Helical" evidence="7">
    <location>
        <begin position="159"/>
        <end position="182"/>
    </location>
</feature>
<dbReference type="InterPro" id="IPR003004">
    <property type="entry name" value="GspF/PilC"/>
</dbReference>
<evidence type="ECO:0000256" key="5">
    <source>
        <dbReference type="ARBA" id="ARBA00022989"/>
    </source>
</evidence>
<gene>
    <name evidence="9" type="ORF">LS81_005945</name>
</gene>
<comment type="subcellular location">
    <subcellularLocation>
        <location evidence="1">Cell membrane</location>
        <topology evidence="1">Multi-pass membrane protein</topology>
    </subcellularLocation>
</comment>
<feature type="transmembrane region" description="Helical" evidence="7">
    <location>
        <begin position="252"/>
        <end position="268"/>
    </location>
</feature>
<organism evidence="9 10">
    <name type="scientific">Helicobacter trogontum</name>
    <dbReference type="NCBI Taxonomy" id="50960"/>
    <lineage>
        <taxon>Bacteria</taxon>
        <taxon>Pseudomonadati</taxon>
        <taxon>Campylobacterota</taxon>
        <taxon>Epsilonproteobacteria</taxon>
        <taxon>Campylobacterales</taxon>
        <taxon>Helicobacteraceae</taxon>
        <taxon>Helicobacter</taxon>
    </lineage>
</organism>
<accession>A0A4U8SAQ5</accession>
<dbReference type="RefSeq" id="WP_034346528.1">
    <property type="nucleotide sequence ID" value="NZ_FZNG01000001.1"/>
</dbReference>
<keyword evidence="5 7" id="KW-1133">Transmembrane helix</keyword>
<evidence type="ECO:0000256" key="4">
    <source>
        <dbReference type="ARBA" id="ARBA00022692"/>
    </source>
</evidence>
<evidence type="ECO:0000256" key="6">
    <source>
        <dbReference type="ARBA" id="ARBA00023136"/>
    </source>
</evidence>
<protein>
    <submittedName>
        <fullName evidence="9">Type II secretion system F family protein</fullName>
    </submittedName>
</protein>
<dbReference type="Proteomes" id="UP000029878">
    <property type="component" value="Unassembled WGS sequence"/>
</dbReference>
<dbReference type="PANTHER" id="PTHR30012">
    <property type="entry name" value="GENERAL SECRETION PATHWAY PROTEIN"/>
    <property type="match status" value="1"/>
</dbReference>
<dbReference type="PANTHER" id="PTHR30012:SF0">
    <property type="entry name" value="TYPE II SECRETION SYSTEM PROTEIN F-RELATED"/>
    <property type="match status" value="1"/>
</dbReference>
<dbReference type="OrthoDB" id="5323429at2"/>
<dbReference type="PRINTS" id="PR00812">
    <property type="entry name" value="BCTERIALGSPF"/>
</dbReference>
<dbReference type="EMBL" id="JRPL02000011">
    <property type="protein sequence ID" value="TLD83089.1"/>
    <property type="molecule type" value="Genomic_DNA"/>
</dbReference>
<evidence type="ECO:0000313" key="9">
    <source>
        <dbReference type="EMBL" id="TLD83089.1"/>
    </source>
</evidence>
<dbReference type="AlphaFoldDB" id="A0A4U8SAQ5"/>
<feature type="transmembrane region" description="Helical" evidence="7">
    <location>
        <begin position="362"/>
        <end position="386"/>
    </location>
</feature>
<evidence type="ECO:0000259" key="8">
    <source>
        <dbReference type="Pfam" id="PF00482"/>
    </source>
</evidence>
<dbReference type="Pfam" id="PF00482">
    <property type="entry name" value="T2SSF"/>
    <property type="match status" value="2"/>
</dbReference>
<comment type="caution">
    <text evidence="9">The sequence shown here is derived from an EMBL/GenBank/DDBJ whole genome shotgun (WGS) entry which is preliminary data.</text>
</comment>
<evidence type="ECO:0000313" key="10">
    <source>
        <dbReference type="Proteomes" id="UP000029878"/>
    </source>
</evidence>
<sequence>MPFFKCNYQSMNTQGVRYIFAQNTQEARQKMLQKNLLVVSIKEVSFFMQHGNKTQELERIFWQLGFSYTSGLHLISILQSIREELHFKENIALLQSMIFALEKGDTLSSALQKHVNTCGSLVVALFSIGEKSGFLQETCELCAKEIARKNTYMQTLRNAMIYPFLLAISFLCVFFVLAFFVIPEFAELYRELGANLPFLTEIILKICSFLQAYIFEILIFTIVCIMLCIVFLSKKVMRDSILLHIPFFNRVMIDYWLYIYFLGLHYFLKSKVPFMESVIQCEKLINNHILQQKISPLKSMLNKGIPLSQALSHVDIKIMNIALLQSGEQSGMLDKALELNARFYKDRFMQSLQILQTLSQPFATIIMGVLIAGLAYSVVAPMWQLLEVAI</sequence>
<proteinExistence type="inferred from homology"/>
<feature type="domain" description="Type II secretion system protein GspF" evidence="8">
    <location>
        <begin position="267"/>
        <end position="381"/>
    </location>
</feature>
<dbReference type="InterPro" id="IPR042094">
    <property type="entry name" value="T2SS_GspF_sf"/>
</dbReference>
<keyword evidence="3" id="KW-1003">Cell membrane</keyword>
<evidence type="ECO:0000256" key="3">
    <source>
        <dbReference type="ARBA" id="ARBA00022475"/>
    </source>
</evidence>